<dbReference type="Proteomes" id="UP000072660">
    <property type="component" value="Unassembled WGS sequence"/>
</dbReference>
<dbReference type="AlphaFoldDB" id="A0A139SWV7"/>
<accession>A0A139SWV7</accession>
<evidence type="ECO:0000313" key="4">
    <source>
        <dbReference type="Proteomes" id="UP000072660"/>
    </source>
</evidence>
<reference evidence="3 4" key="1">
    <citation type="submission" date="2016-02" db="EMBL/GenBank/DDBJ databases">
        <authorList>
            <person name="Wen L."/>
            <person name="He K."/>
            <person name="Yang H."/>
        </authorList>
    </citation>
    <scope>NUCLEOTIDE SEQUENCE [LARGE SCALE GENOMIC DNA]</scope>
    <source>
        <strain evidence="3 4">CV58</strain>
    </source>
</reference>
<feature type="region of interest" description="Disordered" evidence="1">
    <location>
        <begin position="112"/>
        <end position="150"/>
    </location>
</feature>
<evidence type="ECO:0000313" key="3">
    <source>
        <dbReference type="EMBL" id="KXU39078.1"/>
    </source>
</evidence>
<name>A0A139SWV7_9GAMM</name>
<keyword evidence="2" id="KW-0812">Transmembrane</keyword>
<comment type="caution">
    <text evidence="3">The sequence shown here is derived from an EMBL/GenBank/DDBJ whole genome shotgun (WGS) entry which is preliminary data.</text>
</comment>
<organism evidence="3 4">
    <name type="scientific">Ventosimonas gracilis</name>
    <dbReference type="NCBI Taxonomy" id="1680762"/>
    <lineage>
        <taxon>Bacteria</taxon>
        <taxon>Pseudomonadati</taxon>
        <taxon>Pseudomonadota</taxon>
        <taxon>Gammaproteobacteria</taxon>
        <taxon>Pseudomonadales</taxon>
        <taxon>Ventosimonadaceae</taxon>
        <taxon>Ventosimonas</taxon>
    </lineage>
</organism>
<feature type="transmembrane region" description="Helical" evidence="2">
    <location>
        <begin position="83"/>
        <end position="104"/>
    </location>
</feature>
<keyword evidence="4" id="KW-1185">Reference proteome</keyword>
<evidence type="ECO:0000256" key="1">
    <source>
        <dbReference type="SAM" id="MobiDB-lite"/>
    </source>
</evidence>
<gene>
    <name evidence="3" type="ORF">AXE65_10220</name>
</gene>
<sequence length="150" mass="16837">MNEQEYLLAWSVYIAAALGLLLVCFRLTAWMWRPLRELLRLGICVLLFTPALIEQGLLAPSLAVVALDILKMGEHSESALRNLQLSAVVALALYLLWVFLRLFWHNLLTTSASPASPRASRPRKPSSPTLVDKKQPALPASRFSRIEPYL</sequence>
<protein>
    <submittedName>
        <fullName evidence="3">Uncharacterized protein</fullName>
    </submittedName>
</protein>
<dbReference type="EMBL" id="LSZO01000044">
    <property type="protein sequence ID" value="KXU39078.1"/>
    <property type="molecule type" value="Genomic_DNA"/>
</dbReference>
<keyword evidence="2" id="KW-0472">Membrane</keyword>
<keyword evidence="2" id="KW-1133">Transmembrane helix</keyword>
<feature type="transmembrane region" description="Helical" evidence="2">
    <location>
        <begin position="41"/>
        <end position="63"/>
    </location>
</feature>
<proteinExistence type="predicted"/>
<evidence type="ECO:0000256" key="2">
    <source>
        <dbReference type="SAM" id="Phobius"/>
    </source>
</evidence>
<feature type="transmembrane region" description="Helical" evidence="2">
    <location>
        <begin position="6"/>
        <end position="29"/>
    </location>
</feature>